<dbReference type="InterPro" id="IPR032319">
    <property type="entry name" value="CLP1_P"/>
</dbReference>
<dbReference type="AlphaFoldDB" id="A0A9P1N1E1"/>
<dbReference type="PANTHER" id="PTHR12755">
    <property type="entry name" value="CLEAVAGE/POLYADENYLATION FACTOR IA SUBUNIT CLP1P"/>
    <property type="match status" value="1"/>
</dbReference>
<dbReference type="GO" id="GO:0051731">
    <property type="term" value="F:polynucleotide 5'-hydroxyl-kinase activity"/>
    <property type="evidence" value="ECO:0007669"/>
    <property type="project" value="InterPro"/>
</dbReference>
<evidence type="ECO:0000256" key="4">
    <source>
        <dbReference type="ARBA" id="ARBA00022777"/>
    </source>
</evidence>
<accession>A0A9P1N1E1</accession>
<protein>
    <recommendedName>
        <fullName evidence="6">Clp1 P-loop domain-containing protein</fullName>
    </recommendedName>
</protein>
<reference evidence="7" key="1">
    <citation type="submission" date="2022-11" db="EMBL/GenBank/DDBJ databases">
        <authorList>
            <person name="Kikuchi T."/>
        </authorList>
    </citation>
    <scope>NUCLEOTIDE SEQUENCE</scope>
    <source>
        <strain evidence="7">PS1010</strain>
    </source>
</reference>
<keyword evidence="3" id="KW-0547">Nucleotide-binding</keyword>
<dbReference type="GO" id="GO:0005634">
    <property type="term" value="C:nucleus"/>
    <property type="evidence" value="ECO:0007669"/>
    <property type="project" value="TreeGrafter"/>
</dbReference>
<keyword evidence="8" id="KW-1185">Reference proteome</keyword>
<gene>
    <name evidence="7" type="ORF">CAMP_LOCUS10532</name>
</gene>
<feature type="domain" description="Clp1 P-loop" evidence="6">
    <location>
        <begin position="192"/>
        <end position="378"/>
    </location>
</feature>
<evidence type="ECO:0000256" key="5">
    <source>
        <dbReference type="ARBA" id="ARBA00022840"/>
    </source>
</evidence>
<name>A0A9P1N1E1_9PELO</name>
<dbReference type="OrthoDB" id="2405412at2759"/>
<evidence type="ECO:0000313" key="7">
    <source>
        <dbReference type="EMBL" id="CAI5447895.1"/>
    </source>
</evidence>
<dbReference type="SUPFAM" id="SSF52540">
    <property type="entry name" value="P-loop containing nucleoside triphosphate hydrolases"/>
    <property type="match status" value="1"/>
</dbReference>
<evidence type="ECO:0000256" key="3">
    <source>
        <dbReference type="ARBA" id="ARBA00022741"/>
    </source>
</evidence>
<organism evidence="7 8">
    <name type="scientific">Caenorhabditis angaria</name>
    <dbReference type="NCBI Taxonomy" id="860376"/>
    <lineage>
        <taxon>Eukaryota</taxon>
        <taxon>Metazoa</taxon>
        <taxon>Ecdysozoa</taxon>
        <taxon>Nematoda</taxon>
        <taxon>Chromadorea</taxon>
        <taxon>Rhabditida</taxon>
        <taxon>Rhabditina</taxon>
        <taxon>Rhabditomorpha</taxon>
        <taxon>Rhabditoidea</taxon>
        <taxon>Rhabditidae</taxon>
        <taxon>Peloderinae</taxon>
        <taxon>Caenorhabditis</taxon>
    </lineage>
</organism>
<evidence type="ECO:0000256" key="1">
    <source>
        <dbReference type="ARBA" id="ARBA00011003"/>
    </source>
</evidence>
<comment type="caution">
    <text evidence="7">The sequence shown here is derived from an EMBL/GenBank/DDBJ whole genome shotgun (WGS) entry which is preliminary data.</text>
</comment>
<dbReference type="EMBL" id="CANHGI010000004">
    <property type="protein sequence ID" value="CAI5447895.1"/>
    <property type="molecule type" value="Genomic_DNA"/>
</dbReference>
<dbReference type="InterPro" id="IPR027417">
    <property type="entry name" value="P-loop_NTPase"/>
</dbReference>
<dbReference type="Pfam" id="PF16575">
    <property type="entry name" value="CLP1_P"/>
    <property type="match status" value="1"/>
</dbReference>
<comment type="similarity">
    <text evidence="1">Belongs to the Clp1 family. NOL9/GRC3 subfamily.</text>
</comment>
<evidence type="ECO:0000259" key="6">
    <source>
        <dbReference type="Pfam" id="PF16575"/>
    </source>
</evidence>
<dbReference type="PANTHER" id="PTHR12755:SF3">
    <property type="entry name" value="POLYNUCLEOTIDE 5'-HYDROXYL-KINASE NOL9"/>
    <property type="match status" value="1"/>
</dbReference>
<dbReference type="GO" id="GO:0005524">
    <property type="term" value="F:ATP binding"/>
    <property type="evidence" value="ECO:0007669"/>
    <property type="project" value="UniProtKB-KW"/>
</dbReference>
<dbReference type="GO" id="GO:0000448">
    <property type="term" value="P:cleavage in ITS2 between 5.8S rRNA and LSU-rRNA of tricistronic rRNA transcript (SSU-rRNA, 5.8S rRNA, LSU-rRNA)"/>
    <property type="evidence" value="ECO:0007669"/>
    <property type="project" value="TreeGrafter"/>
</dbReference>
<evidence type="ECO:0000256" key="2">
    <source>
        <dbReference type="ARBA" id="ARBA00022679"/>
    </source>
</evidence>
<sequence>MNCPVVKFESSGKEYDIFVISADERLCFYGSCQILCLAGNATLNDFHLPNVSVESSKFLKISAPQKMDIPAILQVFKSTEKDFKLNRLKFRLKEITAQFESIMQLVAEKNCPAVLVVKKSLDIVEEIMASLVPNFHVHSSKQNMNSIPSRYYSSRLDLYIYPEECEKILRFRIDDLLSKRKNGQRVSVLPIGNKGAGKSHFVRNLVNRLLNSAESVYILDVDIGQSEFTPSGCLTLTKVLAPIFGKPFSHQKSAKFENSYFYGDLSPHNIPLFKDIFERLWNHFLEISSPGDICIINSMGWIKDSGRDILVDIMTNTKTDLIIELSRNMGERSFEFPPNLASRPISIVANDIPSEIGQIEKKLTAPMIRDLTTIGYFSKLLVRPIISSIFNIVPLKISFKNVKIALPIDILVEDHYVLAAINNQMMAICQDSADLKFHRICGSEEFPEAAIIDGKSSALKCFGFAIIRAISIEKRELYVVSPVDLENFEEPPIFVRGVRIDLPTHMMMAPKPSPYALDGNNETSRKESSKLVNALFNAPTNSTGFKRSRKK</sequence>
<keyword evidence="2" id="KW-0808">Transferase</keyword>
<dbReference type="Gene3D" id="3.40.50.300">
    <property type="entry name" value="P-loop containing nucleotide triphosphate hydrolases"/>
    <property type="match status" value="1"/>
</dbReference>
<dbReference type="InterPro" id="IPR045116">
    <property type="entry name" value="Clp1/Grc3"/>
</dbReference>
<proteinExistence type="inferred from homology"/>
<evidence type="ECO:0000313" key="8">
    <source>
        <dbReference type="Proteomes" id="UP001152747"/>
    </source>
</evidence>
<keyword evidence="4" id="KW-0418">Kinase</keyword>
<keyword evidence="5" id="KW-0067">ATP-binding</keyword>
<dbReference type="Proteomes" id="UP001152747">
    <property type="component" value="Unassembled WGS sequence"/>
</dbReference>